<feature type="transmembrane region" description="Helical" evidence="2">
    <location>
        <begin position="222"/>
        <end position="238"/>
    </location>
</feature>
<evidence type="ECO:0008006" key="6">
    <source>
        <dbReference type="Google" id="ProtNLM"/>
    </source>
</evidence>
<reference evidence="4" key="1">
    <citation type="submission" date="2006-10" db="EMBL/GenBank/DDBJ databases">
        <authorList>
            <person name="Amadeo P."/>
            <person name="Zhao Q."/>
            <person name="Wortman J."/>
            <person name="Fraser-Liggett C."/>
            <person name="Carlton J."/>
        </authorList>
    </citation>
    <scope>NUCLEOTIDE SEQUENCE</scope>
    <source>
        <strain evidence="4">G3</strain>
    </source>
</reference>
<evidence type="ECO:0000313" key="4">
    <source>
        <dbReference type="EMBL" id="EAY21316.1"/>
    </source>
</evidence>
<accession>A2DE98</accession>
<name>A2DE98_TRIV3</name>
<dbReference type="EMBL" id="DS113191">
    <property type="protein sequence ID" value="EAY21316.1"/>
    <property type="molecule type" value="Genomic_DNA"/>
</dbReference>
<keyword evidence="2" id="KW-0812">Transmembrane</keyword>
<keyword evidence="5" id="KW-1185">Reference proteome</keyword>
<feature type="transmembrane region" description="Helical" evidence="2">
    <location>
        <begin position="141"/>
        <end position="162"/>
    </location>
</feature>
<evidence type="ECO:0000256" key="2">
    <source>
        <dbReference type="SAM" id="Phobius"/>
    </source>
</evidence>
<reference evidence="4" key="2">
    <citation type="journal article" date="2007" name="Science">
        <title>Draft genome sequence of the sexually transmitted pathogen Trichomonas vaginalis.</title>
        <authorList>
            <person name="Carlton J.M."/>
            <person name="Hirt R.P."/>
            <person name="Silva J.C."/>
            <person name="Delcher A.L."/>
            <person name="Schatz M."/>
            <person name="Zhao Q."/>
            <person name="Wortman J.R."/>
            <person name="Bidwell S.L."/>
            <person name="Alsmark U.C.M."/>
            <person name="Besteiro S."/>
            <person name="Sicheritz-Ponten T."/>
            <person name="Noel C.J."/>
            <person name="Dacks J.B."/>
            <person name="Foster P.G."/>
            <person name="Simillion C."/>
            <person name="Van de Peer Y."/>
            <person name="Miranda-Saavedra D."/>
            <person name="Barton G.J."/>
            <person name="Westrop G.D."/>
            <person name="Mueller S."/>
            <person name="Dessi D."/>
            <person name="Fiori P.L."/>
            <person name="Ren Q."/>
            <person name="Paulsen I."/>
            <person name="Zhang H."/>
            <person name="Bastida-Corcuera F.D."/>
            <person name="Simoes-Barbosa A."/>
            <person name="Brown M.T."/>
            <person name="Hayes R.D."/>
            <person name="Mukherjee M."/>
            <person name="Okumura C.Y."/>
            <person name="Schneider R."/>
            <person name="Smith A.J."/>
            <person name="Vanacova S."/>
            <person name="Villalvazo M."/>
            <person name="Haas B.J."/>
            <person name="Pertea M."/>
            <person name="Feldblyum T.V."/>
            <person name="Utterback T.R."/>
            <person name="Shu C.L."/>
            <person name="Osoegawa K."/>
            <person name="de Jong P.J."/>
            <person name="Hrdy I."/>
            <person name="Horvathova L."/>
            <person name="Zubacova Z."/>
            <person name="Dolezal P."/>
            <person name="Malik S.B."/>
            <person name="Logsdon J.M. Jr."/>
            <person name="Henze K."/>
            <person name="Gupta A."/>
            <person name="Wang C.C."/>
            <person name="Dunne R.L."/>
            <person name="Upcroft J.A."/>
            <person name="Upcroft P."/>
            <person name="White O."/>
            <person name="Salzberg S.L."/>
            <person name="Tang P."/>
            <person name="Chiu C.-H."/>
            <person name="Lee Y.-S."/>
            <person name="Embley T.M."/>
            <person name="Coombs G.H."/>
            <person name="Mottram J.C."/>
            <person name="Tachezy J."/>
            <person name="Fraser-Liggett C.M."/>
            <person name="Johnson P.J."/>
        </authorList>
    </citation>
    <scope>NUCLEOTIDE SEQUENCE [LARGE SCALE GENOMIC DNA]</scope>
    <source>
        <strain evidence="4">G3</strain>
    </source>
</reference>
<keyword evidence="2" id="KW-1133">Transmembrane helix</keyword>
<organism evidence="4 5">
    <name type="scientific">Trichomonas vaginalis (strain ATCC PRA-98 / G3)</name>
    <dbReference type="NCBI Taxonomy" id="412133"/>
    <lineage>
        <taxon>Eukaryota</taxon>
        <taxon>Metamonada</taxon>
        <taxon>Parabasalia</taxon>
        <taxon>Trichomonadida</taxon>
        <taxon>Trichomonadidae</taxon>
        <taxon>Trichomonas</taxon>
    </lineage>
</organism>
<feature type="transmembrane region" description="Helical" evidence="2">
    <location>
        <begin position="183"/>
        <end position="202"/>
    </location>
</feature>
<feature type="transmembrane region" description="Helical" evidence="2">
    <location>
        <begin position="309"/>
        <end position="329"/>
    </location>
</feature>
<feature type="region of interest" description="Disordered" evidence="1">
    <location>
        <begin position="364"/>
        <end position="383"/>
    </location>
</feature>
<feature type="signal peptide" evidence="3">
    <location>
        <begin position="1"/>
        <end position="23"/>
    </location>
</feature>
<gene>
    <name evidence="4" type="ORF">TVAG_166910</name>
</gene>
<feature type="transmembrane region" description="Helical" evidence="2">
    <location>
        <begin position="250"/>
        <end position="267"/>
    </location>
</feature>
<dbReference type="VEuPathDB" id="TrichDB:TVAG_166910"/>
<feature type="chain" id="PRO_5002643015" description="Intimal thickness related receptor IRP domain-containing protein" evidence="3">
    <location>
        <begin position="24"/>
        <end position="383"/>
    </location>
</feature>
<evidence type="ECO:0000256" key="1">
    <source>
        <dbReference type="SAM" id="MobiDB-lite"/>
    </source>
</evidence>
<dbReference type="InParanoid" id="A2DE98"/>
<dbReference type="KEGG" id="tva:5466864"/>
<keyword evidence="2" id="KW-0472">Membrane</keyword>
<protein>
    <recommendedName>
        <fullName evidence="6">Intimal thickness related receptor IRP domain-containing protein</fullName>
    </recommendedName>
</protein>
<keyword evidence="3" id="KW-0732">Signal</keyword>
<dbReference type="VEuPathDB" id="TrichDB:TVAGG3_0175770"/>
<dbReference type="Proteomes" id="UP000001542">
    <property type="component" value="Unassembled WGS sequence"/>
</dbReference>
<proteinExistence type="predicted"/>
<evidence type="ECO:0000313" key="5">
    <source>
        <dbReference type="Proteomes" id="UP000001542"/>
    </source>
</evidence>
<sequence>MGFIYVFAAGLLVLTIILIPSQQVNLISYANKSISDNFELSTILSGLKPYFKNVKFGFTSRSLFSKPLIAVASGVFTEEFNNSKVNQVDVAEKSYYIKRGQFSQFYTASNFTKDSISSKFNFNLLEGSLIELTMIWKYDNLVFFLINITFQSIIYIAFVMIFHSYIRANFSINRKQPTLIHQIISFANTVSLVFLFPINPILSLINEEKYKLFIQINNRLSHSFYFAIFNILTWAYIYRRQSDIKYLKYIFQFHLAITFLYLLPLYITGIEIEYILDDTILFGLLALVCLNSLRLPLSVDSRSTELYSSLIHVIILLLTSGASIYSMMVQREPKFTLYSKLIDGISLCFICFLHWPVDETQTAYEQADHQQEPQGELLDDLEE</sequence>
<feature type="transmembrane region" description="Helical" evidence="2">
    <location>
        <begin position="279"/>
        <end position="297"/>
    </location>
</feature>
<evidence type="ECO:0000256" key="3">
    <source>
        <dbReference type="SAM" id="SignalP"/>
    </source>
</evidence>
<dbReference type="AlphaFoldDB" id="A2DE98"/>